<dbReference type="EC" id="3.1.3.-" evidence="4"/>
<evidence type="ECO:0000313" key="5">
    <source>
        <dbReference type="Proteomes" id="UP001589890"/>
    </source>
</evidence>
<dbReference type="Gene3D" id="3.40.50.1000">
    <property type="entry name" value="HAD superfamily/HAD-like"/>
    <property type="match status" value="1"/>
</dbReference>
<proteinExistence type="predicted"/>
<dbReference type="RefSeq" id="WP_380055254.1">
    <property type="nucleotide sequence ID" value="NZ_JBHLTC010000040.1"/>
</dbReference>
<evidence type="ECO:0000256" key="1">
    <source>
        <dbReference type="ARBA" id="ARBA00001946"/>
    </source>
</evidence>
<gene>
    <name evidence="4" type="ORF">ACFFGN_31415</name>
</gene>
<comment type="caution">
    <text evidence="4">The sequence shown here is derived from an EMBL/GenBank/DDBJ whole genome shotgun (WGS) entry which is preliminary data.</text>
</comment>
<keyword evidence="5" id="KW-1185">Reference proteome</keyword>
<comment type="cofactor">
    <cofactor evidence="1">
        <name>Mg(2+)</name>
        <dbReference type="ChEBI" id="CHEBI:18420"/>
    </cofactor>
</comment>
<dbReference type="EMBL" id="JBHLTC010000040">
    <property type="protein sequence ID" value="MFC0628621.1"/>
    <property type="molecule type" value="Genomic_DNA"/>
</dbReference>
<evidence type="ECO:0000256" key="2">
    <source>
        <dbReference type="ARBA" id="ARBA00022801"/>
    </source>
</evidence>
<dbReference type="PRINTS" id="PR00413">
    <property type="entry name" value="HADHALOGNASE"/>
</dbReference>
<keyword evidence="3" id="KW-0460">Magnesium</keyword>
<dbReference type="PANTHER" id="PTHR46470:SF4">
    <property type="entry name" value="5-AMINO-6-(5-PHOSPHO-D-RIBITYLAMINO)URACIL PHOSPHATASE YIGB"/>
    <property type="match status" value="1"/>
</dbReference>
<dbReference type="NCBIfam" id="TIGR01509">
    <property type="entry name" value="HAD-SF-IA-v3"/>
    <property type="match status" value="1"/>
</dbReference>
<evidence type="ECO:0000313" key="4">
    <source>
        <dbReference type="EMBL" id="MFC0628621.1"/>
    </source>
</evidence>
<name>A0ABV6QVG6_9ACTN</name>
<dbReference type="Proteomes" id="UP001589890">
    <property type="component" value="Unassembled WGS sequence"/>
</dbReference>
<keyword evidence="2 4" id="KW-0378">Hydrolase</keyword>
<dbReference type="InterPro" id="IPR023214">
    <property type="entry name" value="HAD_sf"/>
</dbReference>
<reference evidence="4 5" key="1">
    <citation type="submission" date="2024-09" db="EMBL/GenBank/DDBJ databases">
        <authorList>
            <person name="Sun Q."/>
            <person name="Mori K."/>
        </authorList>
    </citation>
    <scope>NUCLEOTIDE SEQUENCE [LARGE SCALE GENOMIC DNA]</scope>
    <source>
        <strain evidence="4 5">CGMCC 1.15906</strain>
    </source>
</reference>
<dbReference type="SUPFAM" id="SSF56784">
    <property type="entry name" value="HAD-like"/>
    <property type="match status" value="1"/>
</dbReference>
<organism evidence="4 5">
    <name type="scientific">Kribbella deserti</name>
    <dbReference type="NCBI Taxonomy" id="1926257"/>
    <lineage>
        <taxon>Bacteria</taxon>
        <taxon>Bacillati</taxon>
        <taxon>Actinomycetota</taxon>
        <taxon>Actinomycetes</taxon>
        <taxon>Propionibacteriales</taxon>
        <taxon>Kribbellaceae</taxon>
        <taxon>Kribbella</taxon>
    </lineage>
</organism>
<evidence type="ECO:0000256" key="3">
    <source>
        <dbReference type="ARBA" id="ARBA00022842"/>
    </source>
</evidence>
<sequence>MSKAVKGVIFDLDDTLFDHTSSATAGVRQWLTTLEIVTTDALITKWFEIEKVHFDSWLAGQVSHQEQRRNRLRDFLPALGLPLPDDLDSAYEVFLRCYEQQWQAFSDAEPALTYARGNGLRIGVLTNGATLQQNAKLAAIGLAGRVDVVCTSESLGAGKPAPEAYRAACAALGVDPADTMMVGDNLELDVIAARRAGLSAVHLDRAAGGTLTDLVRW</sequence>
<dbReference type="InterPro" id="IPR006439">
    <property type="entry name" value="HAD-SF_hydro_IA"/>
</dbReference>
<dbReference type="GO" id="GO:0016787">
    <property type="term" value="F:hydrolase activity"/>
    <property type="evidence" value="ECO:0007669"/>
    <property type="project" value="UniProtKB-KW"/>
</dbReference>
<dbReference type="PANTHER" id="PTHR46470">
    <property type="entry name" value="N-ACYLNEURAMINATE-9-PHOSPHATASE"/>
    <property type="match status" value="1"/>
</dbReference>
<dbReference type="InterPro" id="IPR051400">
    <property type="entry name" value="HAD-like_hydrolase"/>
</dbReference>
<accession>A0ABV6QVG6</accession>
<dbReference type="Pfam" id="PF00702">
    <property type="entry name" value="Hydrolase"/>
    <property type="match status" value="1"/>
</dbReference>
<dbReference type="NCBIfam" id="TIGR01549">
    <property type="entry name" value="HAD-SF-IA-v1"/>
    <property type="match status" value="1"/>
</dbReference>
<dbReference type="Gene3D" id="1.20.120.1600">
    <property type="match status" value="1"/>
</dbReference>
<dbReference type="SFLD" id="SFLDS00003">
    <property type="entry name" value="Haloacid_Dehalogenase"/>
    <property type="match status" value="1"/>
</dbReference>
<protein>
    <submittedName>
        <fullName evidence="4">HAD family hydrolase</fullName>
        <ecNumber evidence="4">3.1.3.-</ecNumber>
    </submittedName>
</protein>
<dbReference type="SFLD" id="SFLDG01129">
    <property type="entry name" value="C1.5:_HAD__Beta-PGM__Phosphata"/>
    <property type="match status" value="1"/>
</dbReference>
<dbReference type="InterPro" id="IPR036412">
    <property type="entry name" value="HAD-like_sf"/>
</dbReference>